<dbReference type="CDD" id="cd13633">
    <property type="entry name" value="PBP2_Sa-PDT_like"/>
    <property type="match status" value="1"/>
</dbReference>
<dbReference type="PROSITE" id="PS00858">
    <property type="entry name" value="PREPHENATE_DEHYDR_2"/>
    <property type="match status" value="1"/>
</dbReference>
<evidence type="ECO:0000313" key="13">
    <source>
        <dbReference type="EMBL" id="MBD0381710.1"/>
    </source>
</evidence>
<evidence type="ECO:0000256" key="6">
    <source>
        <dbReference type="ARBA" id="ARBA00023222"/>
    </source>
</evidence>
<evidence type="ECO:0000256" key="9">
    <source>
        <dbReference type="PIRSR" id="PIRSR001500-2"/>
    </source>
</evidence>
<dbReference type="Pfam" id="PF00800">
    <property type="entry name" value="PDT"/>
    <property type="match status" value="1"/>
</dbReference>
<comment type="caution">
    <text evidence="13">The sequence shown here is derived from an EMBL/GenBank/DDBJ whole genome shotgun (WGS) entry which is preliminary data.</text>
</comment>
<dbReference type="InterPro" id="IPR045865">
    <property type="entry name" value="ACT-like_dom_sf"/>
</dbReference>
<dbReference type="NCBIfam" id="NF008865">
    <property type="entry name" value="PRK11898.1"/>
    <property type="match status" value="1"/>
</dbReference>
<keyword evidence="6 10" id="KW-0584">Phenylalanine biosynthesis</keyword>
<sequence length="295" mass="32812">MKKVAILGPNTFSEEATRHFLGNETFEYVPFKLISDVFTATASGETELAVIPVENTLEGSVHLHVDWLVHEVDLPIRAEWVFPIDMNLIGYPDSEGVQNLENPYGHIRKVLSHHVVPAQCSRFMKQYLSGAEFEQVSSTAEGVRITSALQDPTVAAIGTAIASTNYGVPILQKEIQDHKDNMTRFLLVGQEASELKASDQMKTTILVTLPDDHPGGLHQMLSAFAWRRINLSKIESRPTKKKLGNYYFYIDIAGSMDSVLLPAAIQEIEAIGCQVRVLGCYPSYQYQSQTNISEV</sequence>
<dbReference type="PANTHER" id="PTHR21022:SF19">
    <property type="entry name" value="PREPHENATE DEHYDRATASE-RELATED"/>
    <property type="match status" value="1"/>
</dbReference>
<dbReference type="PROSITE" id="PS51171">
    <property type="entry name" value="PREPHENATE_DEHYDR_3"/>
    <property type="match status" value="1"/>
</dbReference>
<dbReference type="InterPro" id="IPR001086">
    <property type="entry name" value="Preph_deHydtase"/>
</dbReference>
<dbReference type="GO" id="GO:0005737">
    <property type="term" value="C:cytoplasm"/>
    <property type="evidence" value="ECO:0007669"/>
    <property type="project" value="TreeGrafter"/>
</dbReference>
<evidence type="ECO:0000256" key="7">
    <source>
        <dbReference type="ARBA" id="ARBA00023239"/>
    </source>
</evidence>
<evidence type="ECO:0000256" key="3">
    <source>
        <dbReference type="ARBA" id="ARBA00021872"/>
    </source>
</evidence>
<keyword evidence="4 10" id="KW-0028">Amino-acid biosynthesis</keyword>
<keyword evidence="7 10" id="KW-0456">Lyase</keyword>
<evidence type="ECO:0000313" key="14">
    <source>
        <dbReference type="Proteomes" id="UP000650466"/>
    </source>
</evidence>
<dbReference type="PROSITE" id="PS51671">
    <property type="entry name" value="ACT"/>
    <property type="match status" value="1"/>
</dbReference>
<evidence type="ECO:0000259" key="11">
    <source>
        <dbReference type="PROSITE" id="PS51171"/>
    </source>
</evidence>
<keyword evidence="14" id="KW-1185">Reference proteome</keyword>
<evidence type="ECO:0000256" key="10">
    <source>
        <dbReference type="RuleBase" id="RU361254"/>
    </source>
</evidence>
<dbReference type="SUPFAM" id="SSF55021">
    <property type="entry name" value="ACT-like"/>
    <property type="match status" value="1"/>
</dbReference>
<comment type="catalytic activity">
    <reaction evidence="8 10">
        <text>prephenate + H(+) = 3-phenylpyruvate + CO2 + H2O</text>
        <dbReference type="Rhea" id="RHEA:21648"/>
        <dbReference type="ChEBI" id="CHEBI:15377"/>
        <dbReference type="ChEBI" id="CHEBI:15378"/>
        <dbReference type="ChEBI" id="CHEBI:16526"/>
        <dbReference type="ChEBI" id="CHEBI:18005"/>
        <dbReference type="ChEBI" id="CHEBI:29934"/>
        <dbReference type="EC" id="4.2.1.51"/>
    </reaction>
</comment>
<dbReference type="Proteomes" id="UP000650466">
    <property type="component" value="Unassembled WGS sequence"/>
</dbReference>
<evidence type="ECO:0000256" key="1">
    <source>
        <dbReference type="ARBA" id="ARBA00004741"/>
    </source>
</evidence>
<dbReference type="Gene3D" id="3.30.70.260">
    <property type="match status" value="1"/>
</dbReference>
<evidence type="ECO:0000256" key="8">
    <source>
        <dbReference type="ARBA" id="ARBA00047848"/>
    </source>
</evidence>
<name>A0A926KTI1_9BACL</name>
<dbReference type="Pfam" id="PF01842">
    <property type="entry name" value="ACT"/>
    <property type="match status" value="1"/>
</dbReference>
<dbReference type="RefSeq" id="WP_188175511.1">
    <property type="nucleotide sequence ID" value="NZ_JACVVD010000005.1"/>
</dbReference>
<dbReference type="EC" id="4.2.1.51" evidence="2 10"/>
<dbReference type="InterPro" id="IPR008242">
    <property type="entry name" value="Chor_mutase/pphenate_deHydtase"/>
</dbReference>
<protein>
    <recommendedName>
        <fullName evidence="3 10">Prephenate dehydratase</fullName>
        <shortName evidence="10">PDT</shortName>
        <ecNumber evidence="2 10">4.2.1.51</ecNumber>
    </recommendedName>
</protein>
<gene>
    <name evidence="10 13" type="primary">pheA</name>
    <name evidence="13" type="ORF">ICC18_16425</name>
</gene>
<dbReference type="AlphaFoldDB" id="A0A926KTI1"/>
<dbReference type="Gene3D" id="3.40.190.10">
    <property type="entry name" value="Periplasmic binding protein-like II"/>
    <property type="match status" value="2"/>
</dbReference>
<accession>A0A926KTI1</accession>
<dbReference type="GO" id="GO:0004664">
    <property type="term" value="F:prephenate dehydratase activity"/>
    <property type="evidence" value="ECO:0007669"/>
    <property type="project" value="UniProtKB-UniRule"/>
</dbReference>
<feature type="domain" description="ACT" evidence="12">
    <location>
        <begin position="205"/>
        <end position="282"/>
    </location>
</feature>
<dbReference type="FunFam" id="3.30.70.260:FF:000012">
    <property type="entry name" value="Prephenate dehydratase"/>
    <property type="match status" value="1"/>
</dbReference>
<feature type="site" description="Essential for prephenate dehydratase activity" evidence="9">
    <location>
        <position position="183"/>
    </location>
</feature>
<dbReference type="InterPro" id="IPR002912">
    <property type="entry name" value="ACT_dom"/>
</dbReference>
<proteinExistence type="predicted"/>
<dbReference type="PIRSF" id="PIRSF001500">
    <property type="entry name" value="Chor_mut_pdt_Ppr"/>
    <property type="match status" value="1"/>
</dbReference>
<keyword evidence="5 10" id="KW-0057">Aromatic amino acid biosynthesis</keyword>
<comment type="pathway">
    <text evidence="1 10">Amino-acid biosynthesis; L-phenylalanine biosynthesis; phenylpyruvate from prephenate: step 1/1.</text>
</comment>
<reference evidence="13" key="1">
    <citation type="submission" date="2020-09" db="EMBL/GenBank/DDBJ databases">
        <title>Draft Genome Sequence of Paenibacillus sp. WST5.</title>
        <authorList>
            <person name="Bao Z."/>
        </authorList>
    </citation>
    <scope>NUCLEOTIDE SEQUENCE</scope>
    <source>
        <strain evidence="13">WST5</strain>
    </source>
</reference>
<evidence type="ECO:0000256" key="5">
    <source>
        <dbReference type="ARBA" id="ARBA00023141"/>
    </source>
</evidence>
<feature type="domain" description="Prephenate dehydratase" evidence="11">
    <location>
        <begin position="3"/>
        <end position="190"/>
    </location>
</feature>
<dbReference type="PANTHER" id="PTHR21022">
    <property type="entry name" value="PREPHENATE DEHYDRATASE P PROTEIN"/>
    <property type="match status" value="1"/>
</dbReference>
<organism evidence="13 14">
    <name type="scientific">Paenibacillus sedimenti</name>
    <dbReference type="NCBI Taxonomy" id="2770274"/>
    <lineage>
        <taxon>Bacteria</taxon>
        <taxon>Bacillati</taxon>
        <taxon>Bacillota</taxon>
        <taxon>Bacilli</taxon>
        <taxon>Bacillales</taxon>
        <taxon>Paenibacillaceae</taxon>
        <taxon>Paenibacillus</taxon>
    </lineage>
</organism>
<dbReference type="SUPFAM" id="SSF53850">
    <property type="entry name" value="Periplasmic binding protein-like II"/>
    <property type="match status" value="1"/>
</dbReference>
<dbReference type="InterPro" id="IPR018528">
    <property type="entry name" value="Preph_deHydtase_CS"/>
</dbReference>
<dbReference type="EMBL" id="JACVVD010000005">
    <property type="protein sequence ID" value="MBD0381710.1"/>
    <property type="molecule type" value="Genomic_DNA"/>
</dbReference>
<dbReference type="PROSITE" id="PS00857">
    <property type="entry name" value="PREPHENATE_DEHYDR_1"/>
    <property type="match status" value="1"/>
</dbReference>
<evidence type="ECO:0000259" key="12">
    <source>
        <dbReference type="PROSITE" id="PS51671"/>
    </source>
</evidence>
<dbReference type="GO" id="GO:0009094">
    <property type="term" value="P:L-phenylalanine biosynthetic process"/>
    <property type="evidence" value="ECO:0007669"/>
    <property type="project" value="UniProtKB-KW"/>
</dbReference>
<dbReference type="CDD" id="cd04905">
    <property type="entry name" value="ACT_CM-PDT"/>
    <property type="match status" value="1"/>
</dbReference>
<evidence type="ECO:0000256" key="2">
    <source>
        <dbReference type="ARBA" id="ARBA00013147"/>
    </source>
</evidence>
<evidence type="ECO:0000256" key="4">
    <source>
        <dbReference type="ARBA" id="ARBA00022605"/>
    </source>
</evidence>